<dbReference type="AlphaFoldDB" id="A0A8K0R9M6"/>
<proteinExistence type="predicted"/>
<dbReference type="Proteomes" id="UP000813461">
    <property type="component" value="Unassembled WGS sequence"/>
</dbReference>
<name>A0A8K0R9M6_9PLEO</name>
<evidence type="ECO:0000313" key="1">
    <source>
        <dbReference type="EMBL" id="KAH7089104.1"/>
    </source>
</evidence>
<organism evidence="1 2">
    <name type="scientific">Paraphoma chrysanthemicola</name>
    <dbReference type="NCBI Taxonomy" id="798071"/>
    <lineage>
        <taxon>Eukaryota</taxon>
        <taxon>Fungi</taxon>
        <taxon>Dikarya</taxon>
        <taxon>Ascomycota</taxon>
        <taxon>Pezizomycotina</taxon>
        <taxon>Dothideomycetes</taxon>
        <taxon>Pleosporomycetidae</taxon>
        <taxon>Pleosporales</taxon>
        <taxon>Pleosporineae</taxon>
        <taxon>Phaeosphaeriaceae</taxon>
        <taxon>Paraphoma</taxon>
    </lineage>
</organism>
<reference evidence="1" key="1">
    <citation type="journal article" date="2021" name="Nat. Commun.">
        <title>Genetic determinants of endophytism in the Arabidopsis root mycobiome.</title>
        <authorList>
            <person name="Mesny F."/>
            <person name="Miyauchi S."/>
            <person name="Thiergart T."/>
            <person name="Pickel B."/>
            <person name="Atanasova L."/>
            <person name="Karlsson M."/>
            <person name="Huettel B."/>
            <person name="Barry K.W."/>
            <person name="Haridas S."/>
            <person name="Chen C."/>
            <person name="Bauer D."/>
            <person name="Andreopoulos W."/>
            <person name="Pangilinan J."/>
            <person name="LaButti K."/>
            <person name="Riley R."/>
            <person name="Lipzen A."/>
            <person name="Clum A."/>
            <person name="Drula E."/>
            <person name="Henrissat B."/>
            <person name="Kohler A."/>
            <person name="Grigoriev I.V."/>
            <person name="Martin F.M."/>
            <person name="Hacquard S."/>
        </authorList>
    </citation>
    <scope>NUCLEOTIDE SEQUENCE</scope>
    <source>
        <strain evidence="1">MPI-SDFR-AT-0120</strain>
    </source>
</reference>
<protein>
    <submittedName>
        <fullName evidence="1">Uncharacterized protein</fullName>
    </submittedName>
</protein>
<sequence length="201" mass="23079">MPALPANKYHKVRIHLPPQRPRILPPQRPQPPPPQAPRVFTIGASAPAPSSRKCPECSMLATEMVPRRPGYITRILSFLWALTQTPRTLRPEPSVQVSESYLCSGCSQITMEIGPDQLISSFIPTLMQCVDYITPMLSFRAVRFMRIITPILQYFEPPRRDVEWLIFCAWTGPDRCRRLLRNDTNREEGRALRWKESGRGL</sequence>
<comment type="caution">
    <text evidence="1">The sequence shown here is derived from an EMBL/GenBank/DDBJ whole genome shotgun (WGS) entry which is preliminary data.</text>
</comment>
<dbReference type="EMBL" id="JAGMVJ010000007">
    <property type="protein sequence ID" value="KAH7089104.1"/>
    <property type="molecule type" value="Genomic_DNA"/>
</dbReference>
<evidence type="ECO:0000313" key="2">
    <source>
        <dbReference type="Proteomes" id="UP000813461"/>
    </source>
</evidence>
<gene>
    <name evidence="1" type="ORF">FB567DRAFT_523028</name>
</gene>
<accession>A0A8K0R9M6</accession>
<keyword evidence="2" id="KW-1185">Reference proteome</keyword>